<organism evidence="1 2">
    <name type="scientific">Pseudoneurospora amorphoporcata</name>
    <dbReference type="NCBI Taxonomy" id="241081"/>
    <lineage>
        <taxon>Eukaryota</taxon>
        <taxon>Fungi</taxon>
        <taxon>Dikarya</taxon>
        <taxon>Ascomycota</taxon>
        <taxon>Pezizomycotina</taxon>
        <taxon>Sordariomycetes</taxon>
        <taxon>Sordariomycetidae</taxon>
        <taxon>Sordariales</taxon>
        <taxon>Sordariaceae</taxon>
        <taxon>Pseudoneurospora</taxon>
    </lineage>
</organism>
<dbReference type="EMBL" id="MU859454">
    <property type="protein sequence ID" value="KAK3946982.1"/>
    <property type="molecule type" value="Genomic_DNA"/>
</dbReference>
<reference evidence="1" key="1">
    <citation type="journal article" date="2023" name="Mol. Phylogenet. Evol.">
        <title>Genome-scale phylogeny and comparative genomics of the fungal order Sordariales.</title>
        <authorList>
            <person name="Hensen N."/>
            <person name="Bonometti L."/>
            <person name="Westerberg I."/>
            <person name="Brannstrom I.O."/>
            <person name="Guillou S."/>
            <person name="Cros-Aarteil S."/>
            <person name="Calhoun S."/>
            <person name="Haridas S."/>
            <person name="Kuo A."/>
            <person name="Mondo S."/>
            <person name="Pangilinan J."/>
            <person name="Riley R."/>
            <person name="LaButti K."/>
            <person name="Andreopoulos B."/>
            <person name="Lipzen A."/>
            <person name="Chen C."/>
            <person name="Yan M."/>
            <person name="Daum C."/>
            <person name="Ng V."/>
            <person name="Clum A."/>
            <person name="Steindorff A."/>
            <person name="Ohm R.A."/>
            <person name="Martin F."/>
            <person name="Silar P."/>
            <person name="Natvig D.O."/>
            <person name="Lalanne C."/>
            <person name="Gautier V."/>
            <person name="Ament-Velasquez S.L."/>
            <person name="Kruys A."/>
            <person name="Hutchinson M.I."/>
            <person name="Powell A.J."/>
            <person name="Barry K."/>
            <person name="Miller A.N."/>
            <person name="Grigoriev I.V."/>
            <person name="Debuchy R."/>
            <person name="Gladieux P."/>
            <person name="Hiltunen Thoren M."/>
            <person name="Johannesson H."/>
        </authorList>
    </citation>
    <scope>NUCLEOTIDE SEQUENCE</scope>
    <source>
        <strain evidence="1">CBS 626.80</strain>
    </source>
</reference>
<gene>
    <name evidence="1" type="ORF">QBC32DRAFT_319388</name>
</gene>
<evidence type="ECO:0000313" key="1">
    <source>
        <dbReference type="EMBL" id="KAK3946982.1"/>
    </source>
</evidence>
<accession>A0AAN6SAF5</accession>
<sequence length="125" mass="14165">MNHHFLDPSSLEFPLFLSYNVFDNPALPFDVDAIFGEIGALIWVNDAQDDYLEAVQSHASMPLSSIYNIQRDITIRIQDELSDQGVENAPVYFHLTSSSDHWMLSPLPVPLLTPAKYMELRTLGK</sequence>
<comment type="caution">
    <text evidence="1">The sequence shown here is derived from an EMBL/GenBank/DDBJ whole genome shotgun (WGS) entry which is preliminary data.</text>
</comment>
<protein>
    <submittedName>
        <fullName evidence="1">Uncharacterized protein</fullName>
    </submittedName>
</protein>
<reference evidence="1" key="2">
    <citation type="submission" date="2023-06" db="EMBL/GenBank/DDBJ databases">
        <authorList>
            <consortium name="Lawrence Berkeley National Laboratory"/>
            <person name="Mondo S.J."/>
            <person name="Hensen N."/>
            <person name="Bonometti L."/>
            <person name="Westerberg I."/>
            <person name="Brannstrom I.O."/>
            <person name="Guillou S."/>
            <person name="Cros-Aarteil S."/>
            <person name="Calhoun S."/>
            <person name="Haridas S."/>
            <person name="Kuo A."/>
            <person name="Pangilinan J."/>
            <person name="Riley R."/>
            <person name="Labutti K."/>
            <person name="Andreopoulos B."/>
            <person name="Lipzen A."/>
            <person name="Chen C."/>
            <person name="Yanf M."/>
            <person name="Daum C."/>
            <person name="Ng V."/>
            <person name="Clum A."/>
            <person name="Steindorff A."/>
            <person name="Ohm R."/>
            <person name="Martin F."/>
            <person name="Silar P."/>
            <person name="Natvig D."/>
            <person name="Lalanne C."/>
            <person name="Gautier V."/>
            <person name="Ament-Velasquez S.L."/>
            <person name="Kruys A."/>
            <person name="Hutchinson M.I."/>
            <person name="Powell A.J."/>
            <person name="Barry K."/>
            <person name="Miller A.N."/>
            <person name="Grigoriev I.V."/>
            <person name="Debuchy R."/>
            <person name="Gladieux P."/>
            <person name="Thoren M.H."/>
            <person name="Johannesson H."/>
        </authorList>
    </citation>
    <scope>NUCLEOTIDE SEQUENCE</scope>
    <source>
        <strain evidence="1">CBS 626.80</strain>
    </source>
</reference>
<dbReference type="AlphaFoldDB" id="A0AAN6SAF5"/>
<proteinExistence type="predicted"/>
<evidence type="ECO:0000313" key="2">
    <source>
        <dbReference type="Proteomes" id="UP001303222"/>
    </source>
</evidence>
<dbReference type="Proteomes" id="UP001303222">
    <property type="component" value="Unassembled WGS sequence"/>
</dbReference>
<keyword evidence="2" id="KW-1185">Reference proteome</keyword>
<name>A0AAN6SAF5_9PEZI</name>